<keyword evidence="4" id="KW-1003">Cell membrane</keyword>
<dbReference type="GO" id="GO:0015920">
    <property type="term" value="P:lipopolysaccharide transport"/>
    <property type="evidence" value="ECO:0007669"/>
    <property type="project" value="TreeGrafter"/>
</dbReference>
<keyword evidence="6 9" id="KW-1133">Transmembrane helix</keyword>
<gene>
    <name evidence="10" type="ORF">M9394_01765</name>
</gene>
<dbReference type="PANTHER" id="PTHR33529">
    <property type="entry name" value="SLR0882 PROTEIN-RELATED"/>
    <property type="match status" value="1"/>
</dbReference>
<comment type="subunit">
    <text evidence="8">Component of the lipopolysaccharide transport and assembly complex. The LptBFG transporter is composed of two ATP-binding proteins (LptB) and two transmembrane proteins (LptF and LptG).</text>
</comment>
<evidence type="ECO:0000256" key="7">
    <source>
        <dbReference type="ARBA" id="ARBA00023136"/>
    </source>
</evidence>
<evidence type="ECO:0000256" key="5">
    <source>
        <dbReference type="ARBA" id="ARBA00022692"/>
    </source>
</evidence>
<dbReference type="Pfam" id="PF03739">
    <property type="entry name" value="LptF_LptG"/>
    <property type="match status" value="1"/>
</dbReference>
<evidence type="ECO:0000256" key="8">
    <source>
        <dbReference type="ARBA" id="ARBA00026081"/>
    </source>
</evidence>
<evidence type="ECO:0000256" key="1">
    <source>
        <dbReference type="ARBA" id="ARBA00002265"/>
    </source>
</evidence>
<evidence type="ECO:0000313" key="11">
    <source>
        <dbReference type="Proteomes" id="UP001056323"/>
    </source>
</evidence>
<dbReference type="RefSeq" id="WP_250249780.1">
    <property type="nucleotide sequence ID" value="NZ_CP097751.1"/>
</dbReference>
<comment type="function">
    <text evidence="1">Part of the ABC transporter complex LptBFG involved in the translocation of lipopolysaccharide (LPS) from the inner membrane to the outer membrane.</text>
</comment>
<protein>
    <submittedName>
        <fullName evidence="10">LptF/LptG family permease</fullName>
    </submittedName>
</protein>
<feature type="transmembrane region" description="Helical" evidence="9">
    <location>
        <begin position="274"/>
        <end position="294"/>
    </location>
</feature>
<feature type="transmembrane region" description="Helical" evidence="9">
    <location>
        <begin position="99"/>
        <end position="120"/>
    </location>
</feature>
<evidence type="ECO:0000256" key="6">
    <source>
        <dbReference type="ARBA" id="ARBA00022989"/>
    </source>
</evidence>
<dbReference type="KEGG" id="bhb:M9394_01765"/>
<feature type="transmembrane region" description="Helical" evidence="9">
    <location>
        <begin position="62"/>
        <end position="79"/>
    </location>
</feature>
<name>A0AAE9I910_9ENTR</name>
<dbReference type="PANTHER" id="PTHR33529:SF7">
    <property type="entry name" value="LIPOPOLYSACCHARIDE EXPORT SYSTEM PERMEASE PROTEIN LPTF"/>
    <property type="match status" value="1"/>
</dbReference>
<keyword evidence="5 9" id="KW-0812">Transmembrane</keyword>
<feature type="transmembrane region" description="Helical" evidence="9">
    <location>
        <begin position="300"/>
        <end position="321"/>
    </location>
</feature>
<dbReference type="Proteomes" id="UP001056323">
    <property type="component" value="Chromosome"/>
</dbReference>
<evidence type="ECO:0000256" key="9">
    <source>
        <dbReference type="SAM" id="Phobius"/>
    </source>
</evidence>
<organism evidence="10 11">
    <name type="scientific">Candidatus Blochmanniella camponoti</name>
    <dbReference type="NCBI Taxonomy" id="108080"/>
    <lineage>
        <taxon>Bacteria</taxon>
        <taxon>Pseudomonadati</taxon>
        <taxon>Pseudomonadota</taxon>
        <taxon>Gammaproteobacteria</taxon>
        <taxon>Enterobacterales</taxon>
        <taxon>Enterobacteriaceae</taxon>
        <taxon>ant endosymbionts</taxon>
        <taxon>Candidatus Blochmanniella</taxon>
    </lineage>
</organism>
<keyword evidence="7 9" id="KW-0472">Membrane</keyword>
<dbReference type="GO" id="GO:0043190">
    <property type="term" value="C:ATP-binding cassette (ABC) transporter complex"/>
    <property type="evidence" value="ECO:0007669"/>
    <property type="project" value="TreeGrafter"/>
</dbReference>
<evidence type="ECO:0000256" key="4">
    <source>
        <dbReference type="ARBA" id="ARBA00022475"/>
    </source>
</evidence>
<dbReference type="EMBL" id="CP097751">
    <property type="protein sequence ID" value="URJ27288.1"/>
    <property type="molecule type" value="Genomic_DNA"/>
</dbReference>
<accession>A0AAE9I910</accession>
<comment type="similarity">
    <text evidence="3">Belongs to the LptF/LptG family.</text>
</comment>
<evidence type="ECO:0000256" key="3">
    <source>
        <dbReference type="ARBA" id="ARBA00007725"/>
    </source>
</evidence>
<evidence type="ECO:0000313" key="10">
    <source>
        <dbReference type="EMBL" id="URJ27288.1"/>
    </source>
</evidence>
<dbReference type="AlphaFoldDB" id="A0AAE9I910"/>
<reference evidence="10" key="1">
    <citation type="submission" date="2022-05" db="EMBL/GenBank/DDBJ databases">
        <title>Impact of host demography and evolutionary history on endosymbiont molecular evolution: a test in carpenter ants (Genus Camponotus) and their Blochmannia endosymbionts.</title>
        <authorList>
            <person name="Manthey J.D."/>
            <person name="Giron J.C."/>
            <person name="Hruska J.P."/>
        </authorList>
    </citation>
    <scope>NUCLEOTIDE SEQUENCE</scope>
    <source>
        <strain evidence="10">C-049</strain>
    </source>
</reference>
<evidence type="ECO:0000256" key="2">
    <source>
        <dbReference type="ARBA" id="ARBA00004651"/>
    </source>
</evidence>
<sequence>MIFTKYILKEIFRNQLIILTLLFLVCFCQKLIKMLSLVIDSDISIYLIFLCLVLNMPESGKLLIPFSVFLSVLVTFYRLHTHNEIIAMYSCAVDKYIFIRSTFFFSGIVATFTMINVSWLSPYCSSYQSRLLYKIKENINLVVLSEKKFQPLATKYLILFSDRIQGNKLKNVFLSKTNPDKDNSMFIIITSDQGSVYRNSDGSRLIILEKGTYYEIYNKCELRKDVLITNFSQYQMLINNTIKTLYEENEPVDHMFIHQLWCSNKSEMRTELHWRLTLLVSIFLMPMITTLLITVVSYNYLINLLITVFLYIIFFIFHTLLRSCVFLDTINPIVWMWVINSIYLSIVLLLNSWDTSYIKKLVLTMCYRHNIKT</sequence>
<proteinExistence type="inferred from homology"/>
<feature type="transmembrane region" description="Helical" evidence="9">
    <location>
        <begin position="333"/>
        <end position="353"/>
    </location>
</feature>
<comment type="subcellular location">
    <subcellularLocation>
        <location evidence="2">Cell membrane</location>
        <topology evidence="2">Multi-pass membrane protein</topology>
    </subcellularLocation>
</comment>
<dbReference type="InterPro" id="IPR005495">
    <property type="entry name" value="LptG/LptF_permease"/>
</dbReference>